<organism evidence="2">
    <name type="scientific">Lepeophtheirus salmonis</name>
    <name type="common">Salmon louse</name>
    <name type="synonym">Caligus salmonis</name>
    <dbReference type="NCBI Taxonomy" id="72036"/>
    <lineage>
        <taxon>Eukaryota</taxon>
        <taxon>Metazoa</taxon>
        <taxon>Ecdysozoa</taxon>
        <taxon>Arthropoda</taxon>
        <taxon>Crustacea</taxon>
        <taxon>Multicrustacea</taxon>
        <taxon>Hexanauplia</taxon>
        <taxon>Copepoda</taxon>
        <taxon>Siphonostomatoida</taxon>
        <taxon>Caligidae</taxon>
        <taxon>Lepeophtheirus</taxon>
    </lineage>
</organism>
<feature type="compositionally biased region" description="Basic residues" evidence="1">
    <location>
        <begin position="19"/>
        <end position="30"/>
    </location>
</feature>
<evidence type="ECO:0000256" key="1">
    <source>
        <dbReference type="SAM" id="MobiDB-lite"/>
    </source>
</evidence>
<name>A0A0K2V7T0_LEPSM</name>
<protein>
    <submittedName>
        <fullName evidence="2">Uncharacterized protein</fullName>
    </submittedName>
</protein>
<proteinExistence type="predicted"/>
<accession>A0A0K2V7T0</accession>
<evidence type="ECO:0000313" key="2">
    <source>
        <dbReference type="EMBL" id="CDW46365.1"/>
    </source>
</evidence>
<dbReference type="AlphaFoldDB" id="A0A0K2V7T0"/>
<feature type="region of interest" description="Disordered" evidence="1">
    <location>
        <begin position="1"/>
        <end position="35"/>
    </location>
</feature>
<sequence length="62" mass="6804">ITPKLHVPSLTSSTSREWRRTRPRSLRTKSSHSTPWATGWWRSTSSRISVVGGISGGCPLGV</sequence>
<feature type="non-terminal residue" evidence="2">
    <location>
        <position position="1"/>
    </location>
</feature>
<reference evidence="2" key="1">
    <citation type="submission" date="2014-05" db="EMBL/GenBank/DDBJ databases">
        <authorList>
            <person name="Chronopoulou M."/>
        </authorList>
    </citation>
    <scope>NUCLEOTIDE SEQUENCE</scope>
    <source>
        <tissue evidence="2">Whole organism</tissue>
    </source>
</reference>
<dbReference type="EMBL" id="HACA01029004">
    <property type="protein sequence ID" value="CDW46365.1"/>
    <property type="molecule type" value="Transcribed_RNA"/>
</dbReference>